<evidence type="ECO:0000259" key="9">
    <source>
        <dbReference type="PROSITE" id="PS50112"/>
    </source>
</evidence>
<reference evidence="11 12" key="1">
    <citation type="submission" date="2019-08" db="EMBL/GenBank/DDBJ databases">
        <title>Genome sequence of Gelidibacter salicanalis IC162T.</title>
        <authorList>
            <person name="Bowman J.P."/>
        </authorList>
    </citation>
    <scope>NUCLEOTIDE SEQUENCE [LARGE SCALE GENOMIC DNA]</scope>
    <source>
        <strain evidence="11 12">IC162</strain>
    </source>
</reference>
<dbReference type="Proteomes" id="UP000321734">
    <property type="component" value="Unassembled WGS sequence"/>
</dbReference>
<sequence>MKTKFKILHLEDTLSNINLVEKELRKGNIQIDKMVVDNKDAFENALKEFTPDIIISGDKLDSFDSTEAIEIIKQKALKIPFIFVASTNTEEYAVEFLKAGADDYILKNSLHHLPQVVLNAIEKSRIEKEEMQLIYDPANLTTILNASNDSIIGHRMDGIITSWNLGATNLFGYTEEEILGKNISSIIPSDLLTEESEFMAIIKRGESVKHFQTERFTKSKTLVNVSLTIAPLKDSDGKIIGAIKIAYNITDRKNAEKIIIESKEKYHSLFKNSMDGILLTETDGKILAANPAACTMFKMSEEEICNAGRFGLVDNTDPRVAAAVEERQRTGKATAELTLIRGNGERFPGELNSVIYKDANGEQRTSMIVRDISEKQHAEQLLKNREQFTREILASLPSHIVVIDQTGNIITTNKAWDDFANSNGADTVKEVSIGCNYFEVCKKSMAAGDLLAGQVLQGIQSVFNQEAEIFELEYPCHSLVEQRWFNLSVTKFSEDDSKIVISHHNITKRKIAEIRLEETKEALQKTLSEHHKILDFSLDVICTINADGEFVNVSAASEQVWGYTPEELIGTKYIKLVNDKDVAKTSIAAKKIHISKQIPLFENSYVHKNGKIVPLLWSINWDENLQLMFCIAKDVTEKKGLEKAMKNERDQFYDMFSKAPSAIGMLKGDNHVFEMVNPNYLQMIGKVDIIGKTVAEVLPEVIVQGFIGILDHVYQTGTTYSGTEKLVKIDKYENGEMTNIYINFVYQAYRNGEGKIEGVFFFMNDITEHIQSRKNIEKSEKQYRQIVETAQEGIWLIDENSRTTFVNKKICELLEYHEDELIGKKNSFFMNADSKEKAPAALERRKRGIAENMEIGFISKHGKHILTKVSATPILDDLGCFKGSLGMVSDITEKKHLVKLLEKSNRLAAVGSWEIDVVKGTVYWSDITKEIREVDKDFVPTLDVGISYFEDGHKDIISQKIRECIENGTPWDEELKIITFKGNDKWVRTKGEGEFLNGICIKIHGSFQDIDKLKNAEIKIKESEFQYRQIVETAQEGIWMLDENNETTFVNQKMCEIIGYSFKEMIGKTYFFFKDETDLRIAINNLERRKQGISETYKASFMTKNGRQIWTQISSNPIFDDTGAYGGSLLMVSDITERLMADKLLMESEQKYRKIASELDIERTRLVKAQTVAKVGSWETDLKTFQVKWSAETYRIFGSTPENFEASHTAFMNFIHPEDREKVDAAFKSSLNKRGSNTLEHRIVTTQGIEKWVEENWSVTNDEKGTPIIAAGTCQDITESKIAADKVIRNEAKLKVAQHIARVGSYEIDMVTKEHSWSDEFYSILGINETVKPSSEVFVSYIHPDDRAMAVNTIKEALSLYTNSSFQFRFIKSNGETGYALSEWKVEFDSHQNPIYIHGILRDLTKEKQAESERLKMISDIVQRNGDLEQFSYIVSHNLRAPIANIIGFAEILQEETINPKEQKELLQGLSASVVGLDTVIKDINTILQSKRDDHEKKEIIIFSKLVNDIMLSIGNLLAKHRVRIITDFSDVDEIYSLKVYIYSIFHNLISNSIKYGRPEEPPRIEIKSKKENGILFLTFKDNGLGIDMDKKGNKIFGLYNRFHSHVEGKGMGLFMVKSQVEALGGKITFTSEPNKGTEFTVELEI</sequence>
<dbReference type="Pfam" id="PF08447">
    <property type="entry name" value="PAS_3"/>
    <property type="match status" value="2"/>
</dbReference>
<dbReference type="PROSITE" id="PS50110">
    <property type="entry name" value="RESPONSE_REGULATORY"/>
    <property type="match status" value="1"/>
</dbReference>
<evidence type="ECO:0000259" key="7">
    <source>
        <dbReference type="PROSITE" id="PS50109"/>
    </source>
</evidence>
<dbReference type="InterPro" id="IPR000700">
    <property type="entry name" value="PAS-assoc_C"/>
</dbReference>
<dbReference type="GO" id="GO:0006355">
    <property type="term" value="P:regulation of DNA-templated transcription"/>
    <property type="evidence" value="ECO:0007669"/>
    <property type="project" value="InterPro"/>
</dbReference>
<dbReference type="InterPro" id="IPR001610">
    <property type="entry name" value="PAC"/>
</dbReference>
<feature type="domain" description="PAS" evidence="9">
    <location>
        <begin position="526"/>
        <end position="581"/>
    </location>
</feature>
<dbReference type="Gene3D" id="3.40.50.2300">
    <property type="match status" value="1"/>
</dbReference>
<dbReference type="InterPro" id="IPR036097">
    <property type="entry name" value="HisK_dim/P_sf"/>
</dbReference>
<dbReference type="Gene3D" id="2.10.70.100">
    <property type="match status" value="1"/>
</dbReference>
<feature type="domain" description="PAS" evidence="9">
    <location>
        <begin position="262"/>
        <end position="304"/>
    </location>
</feature>
<dbReference type="Pfam" id="PF02518">
    <property type="entry name" value="HATPase_c"/>
    <property type="match status" value="1"/>
</dbReference>
<feature type="domain" description="PAS" evidence="9">
    <location>
        <begin position="779"/>
        <end position="824"/>
    </location>
</feature>
<feature type="domain" description="PAC" evidence="10">
    <location>
        <begin position="1237"/>
        <end position="1289"/>
    </location>
</feature>
<dbReference type="SMART" id="SM00091">
    <property type="entry name" value="PAS"/>
    <property type="match status" value="9"/>
</dbReference>
<dbReference type="InterPro" id="IPR001789">
    <property type="entry name" value="Sig_transdc_resp-reg_receiver"/>
</dbReference>
<gene>
    <name evidence="11" type="ORF">ES711_10950</name>
</gene>
<dbReference type="InterPro" id="IPR013767">
    <property type="entry name" value="PAS_fold"/>
</dbReference>
<dbReference type="PANTHER" id="PTHR43304:SF1">
    <property type="entry name" value="PAC DOMAIN-CONTAINING PROTEIN"/>
    <property type="match status" value="1"/>
</dbReference>
<name>A0A5C7AMZ0_9FLAO</name>
<dbReference type="InterPro" id="IPR013656">
    <property type="entry name" value="PAS_4"/>
</dbReference>
<dbReference type="Gene3D" id="1.10.287.130">
    <property type="match status" value="1"/>
</dbReference>
<comment type="catalytic activity">
    <reaction evidence="1">
        <text>ATP + protein L-histidine = ADP + protein N-phospho-L-histidine.</text>
        <dbReference type="EC" id="2.7.13.3"/>
    </reaction>
</comment>
<feature type="domain" description="PAC" evidence="10">
    <location>
        <begin position="1364"/>
        <end position="1416"/>
    </location>
</feature>
<dbReference type="SMART" id="SM00086">
    <property type="entry name" value="PAC"/>
    <property type="match status" value="8"/>
</dbReference>
<dbReference type="InterPro" id="IPR000014">
    <property type="entry name" value="PAS"/>
</dbReference>
<dbReference type="Gene3D" id="3.30.565.10">
    <property type="entry name" value="Histidine kinase-like ATPase, C-terminal domain"/>
    <property type="match status" value="1"/>
</dbReference>
<evidence type="ECO:0000256" key="3">
    <source>
        <dbReference type="ARBA" id="ARBA00022553"/>
    </source>
</evidence>
<dbReference type="CDD" id="cd00130">
    <property type="entry name" value="PAS"/>
    <property type="match status" value="7"/>
</dbReference>
<evidence type="ECO:0000256" key="6">
    <source>
        <dbReference type="PROSITE-ProRule" id="PRU00169"/>
    </source>
</evidence>
<proteinExistence type="predicted"/>
<evidence type="ECO:0000256" key="4">
    <source>
        <dbReference type="ARBA" id="ARBA00022679"/>
    </source>
</evidence>
<evidence type="ECO:0000259" key="10">
    <source>
        <dbReference type="PROSITE" id="PS50113"/>
    </source>
</evidence>
<feature type="domain" description="PAS" evidence="9">
    <location>
        <begin position="1023"/>
        <end position="1072"/>
    </location>
</feature>
<dbReference type="InterPro" id="IPR003594">
    <property type="entry name" value="HATPase_dom"/>
</dbReference>
<feature type="domain" description="PAC" evidence="10">
    <location>
        <begin position="1095"/>
        <end position="1147"/>
    </location>
</feature>
<dbReference type="EMBL" id="VORX01000004">
    <property type="protein sequence ID" value="TXE07935.1"/>
    <property type="molecule type" value="Genomic_DNA"/>
</dbReference>
<evidence type="ECO:0000313" key="12">
    <source>
        <dbReference type="Proteomes" id="UP000321734"/>
    </source>
</evidence>
<dbReference type="SUPFAM" id="SSF52172">
    <property type="entry name" value="CheY-like"/>
    <property type="match status" value="1"/>
</dbReference>
<feature type="domain" description="PAS" evidence="9">
    <location>
        <begin position="1189"/>
        <end position="1234"/>
    </location>
</feature>
<organism evidence="11 12">
    <name type="scientific">Gelidibacter salicanalis</name>
    <dbReference type="NCBI Taxonomy" id="291193"/>
    <lineage>
        <taxon>Bacteria</taxon>
        <taxon>Pseudomonadati</taxon>
        <taxon>Bacteroidota</taxon>
        <taxon>Flavobacteriia</taxon>
        <taxon>Flavobacteriales</taxon>
        <taxon>Flavobacteriaceae</taxon>
        <taxon>Gelidibacter</taxon>
    </lineage>
</organism>
<dbReference type="PROSITE" id="PS50112">
    <property type="entry name" value="PAS"/>
    <property type="match status" value="6"/>
</dbReference>
<dbReference type="PRINTS" id="PR00344">
    <property type="entry name" value="BCTRLSENSOR"/>
</dbReference>
<dbReference type="InterPro" id="IPR052162">
    <property type="entry name" value="Sensor_kinase/Photoreceptor"/>
</dbReference>
<dbReference type="PANTHER" id="PTHR43304">
    <property type="entry name" value="PHYTOCHROME-LIKE PROTEIN CPH1"/>
    <property type="match status" value="1"/>
</dbReference>
<comment type="caution">
    <text evidence="11">The sequence shown here is derived from an EMBL/GenBank/DDBJ whole genome shotgun (WGS) entry which is preliminary data.</text>
</comment>
<dbReference type="NCBIfam" id="TIGR00229">
    <property type="entry name" value="sensory_box"/>
    <property type="match status" value="6"/>
</dbReference>
<feature type="domain" description="PAC" evidence="10">
    <location>
        <begin position="851"/>
        <end position="903"/>
    </location>
</feature>
<protein>
    <recommendedName>
        <fullName evidence="2">histidine kinase</fullName>
        <ecNumber evidence="2">2.7.13.3</ecNumber>
    </recommendedName>
</protein>
<dbReference type="Pfam" id="PF08448">
    <property type="entry name" value="PAS_4"/>
    <property type="match status" value="1"/>
</dbReference>
<dbReference type="EC" id="2.7.13.3" evidence="2"/>
<evidence type="ECO:0000256" key="5">
    <source>
        <dbReference type="ARBA" id="ARBA00022777"/>
    </source>
</evidence>
<evidence type="ECO:0000256" key="2">
    <source>
        <dbReference type="ARBA" id="ARBA00012438"/>
    </source>
</evidence>
<dbReference type="InterPro" id="IPR035965">
    <property type="entry name" value="PAS-like_dom_sf"/>
</dbReference>
<comment type="caution">
    <text evidence="6">Lacks conserved residue(s) required for the propagation of feature annotation.</text>
</comment>
<feature type="domain" description="Response regulatory" evidence="8">
    <location>
        <begin position="6"/>
        <end position="122"/>
    </location>
</feature>
<dbReference type="Gene3D" id="3.30.450.20">
    <property type="entry name" value="PAS domain"/>
    <property type="match status" value="10"/>
</dbReference>
<dbReference type="CDD" id="cd00156">
    <property type="entry name" value="REC"/>
    <property type="match status" value="1"/>
</dbReference>
<dbReference type="InterPro" id="IPR003661">
    <property type="entry name" value="HisK_dim/P_dom"/>
</dbReference>
<feature type="domain" description="PAC" evidence="10">
    <location>
        <begin position="723"/>
        <end position="778"/>
    </location>
</feature>
<dbReference type="Pfam" id="PF00512">
    <property type="entry name" value="HisKA"/>
    <property type="match status" value="1"/>
</dbReference>
<feature type="domain" description="Histidine kinase" evidence="7">
    <location>
        <begin position="1434"/>
        <end position="1646"/>
    </location>
</feature>
<accession>A0A5C7AMZ0</accession>
<evidence type="ECO:0000259" key="8">
    <source>
        <dbReference type="PROSITE" id="PS50110"/>
    </source>
</evidence>
<evidence type="ECO:0000313" key="11">
    <source>
        <dbReference type="EMBL" id="TXE07935.1"/>
    </source>
</evidence>
<keyword evidence="5" id="KW-0418">Kinase</keyword>
<dbReference type="Pfam" id="PF13426">
    <property type="entry name" value="PAS_9"/>
    <property type="match status" value="4"/>
</dbReference>
<dbReference type="SUPFAM" id="SSF47384">
    <property type="entry name" value="Homodimeric domain of signal transducing histidine kinase"/>
    <property type="match status" value="1"/>
</dbReference>
<feature type="domain" description="PAC" evidence="10">
    <location>
        <begin position="209"/>
        <end position="261"/>
    </location>
</feature>
<feature type="domain" description="PAS" evidence="9">
    <location>
        <begin position="136"/>
        <end position="205"/>
    </location>
</feature>
<keyword evidence="4" id="KW-0808">Transferase</keyword>
<keyword evidence="12" id="KW-1185">Reference proteome</keyword>
<dbReference type="Pfam" id="PF00989">
    <property type="entry name" value="PAS"/>
    <property type="match status" value="1"/>
</dbReference>
<dbReference type="SUPFAM" id="SSF55874">
    <property type="entry name" value="ATPase domain of HSP90 chaperone/DNA topoisomerase II/histidine kinase"/>
    <property type="match status" value="1"/>
</dbReference>
<dbReference type="SUPFAM" id="SSF55785">
    <property type="entry name" value="PYP-like sensor domain (PAS domain)"/>
    <property type="match status" value="10"/>
</dbReference>
<dbReference type="SMART" id="SM00448">
    <property type="entry name" value="REC"/>
    <property type="match status" value="1"/>
</dbReference>
<dbReference type="InterPro" id="IPR005467">
    <property type="entry name" value="His_kinase_dom"/>
</dbReference>
<dbReference type="InterPro" id="IPR036890">
    <property type="entry name" value="HATPase_C_sf"/>
</dbReference>
<dbReference type="RefSeq" id="WP_146893332.1">
    <property type="nucleotide sequence ID" value="NZ_VORX01000004.1"/>
</dbReference>
<dbReference type="SMART" id="SM00387">
    <property type="entry name" value="HATPase_c"/>
    <property type="match status" value="1"/>
</dbReference>
<dbReference type="CDD" id="cd00082">
    <property type="entry name" value="HisKA"/>
    <property type="match status" value="1"/>
</dbReference>
<dbReference type="InterPro" id="IPR004358">
    <property type="entry name" value="Sig_transdc_His_kin-like_C"/>
</dbReference>
<dbReference type="OrthoDB" id="9811889at2"/>
<feature type="domain" description="PAC" evidence="10">
    <location>
        <begin position="333"/>
        <end position="384"/>
    </location>
</feature>
<dbReference type="SMART" id="SM00388">
    <property type="entry name" value="HisKA"/>
    <property type="match status" value="1"/>
</dbReference>
<evidence type="ECO:0000256" key="1">
    <source>
        <dbReference type="ARBA" id="ARBA00000085"/>
    </source>
</evidence>
<dbReference type="PROSITE" id="PS50109">
    <property type="entry name" value="HIS_KIN"/>
    <property type="match status" value="1"/>
</dbReference>
<dbReference type="Pfam" id="PF00072">
    <property type="entry name" value="Response_reg"/>
    <property type="match status" value="1"/>
</dbReference>
<dbReference type="InterPro" id="IPR011006">
    <property type="entry name" value="CheY-like_superfamily"/>
</dbReference>
<keyword evidence="3" id="KW-0597">Phosphoprotein</keyword>
<dbReference type="PROSITE" id="PS50113">
    <property type="entry name" value="PAC"/>
    <property type="match status" value="7"/>
</dbReference>
<dbReference type="GO" id="GO:0000155">
    <property type="term" value="F:phosphorelay sensor kinase activity"/>
    <property type="evidence" value="ECO:0007669"/>
    <property type="project" value="InterPro"/>
</dbReference>
<dbReference type="InterPro" id="IPR013655">
    <property type="entry name" value="PAS_fold_3"/>
</dbReference>